<dbReference type="SMART" id="SM00213">
    <property type="entry name" value="UBQ"/>
    <property type="match status" value="1"/>
</dbReference>
<dbReference type="Proteomes" id="UP000002899">
    <property type="component" value="Chromosome I"/>
</dbReference>
<organism evidence="5 6">
    <name type="scientific">Babesia microti (strain RI)</name>
    <dbReference type="NCBI Taxonomy" id="1133968"/>
    <lineage>
        <taxon>Eukaryota</taxon>
        <taxon>Sar</taxon>
        <taxon>Alveolata</taxon>
        <taxon>Apicomplexa</taxon>
        <taxon>Aconoidasida</taxon>
        <taxon>Piroplasmida</taxon>
        <taxon>Babesiidae</taxon>
        <taxon>Babesia</taxon>
    </lineage>
</organism>
<dbReference type="GeneID" id="24423588"/>
<evidence type="ECO:0000313" key="6">
    <source>
        <dbReference type="Proteomes" id="UP000002899"/>
    </source>
</evidence>
<proteinExistence type="predicted"/>
<dbReference type="InterPro" id="IPR029071">
    <property type="entry name" value="Ubiquitin-like_domsf"/>
</dbReference>
<gene>
    <name evidence="5" type="ORF">BMR1_01G02580</name>
</gene>
<dbReference type="VEuPathDB" id="PiroplasmaDB:BMR1_01G02580"/>
<dbReference type="GO" id="GO:0071818">
    <property type="term" value="C:BAT3 complex"/>
    <property type="evidence" value="ECO:0007669"/>
    <property type="project" value="TreeGrafter"/>
</dbReference>
<evidence type="ECO:0000259" key="4">
    <source>
        <dbReference type="PROSITE" id="PS50053"/>
    </source>
</evidence>
<dbReference type="InterPro" id="IPR000626">
    <property type="entry name" value="Ubiquitin-like_dom"/>
</dbReference>
<keyword evidence="3" id="KW-0472">Membrane</keyword>
<dbReference type="OrthoDB" id="428577at2759"/>
<sequence>MLRICVGTDITMAPWLMMWILLILSFDFIVVHGLGRNFEIKSLIGNHNIYVHNPKTVYDLKRIISDEINLPISHINIHNEGKMLSNKQIISPNDSKFGLSISLHGGIKLTVKTLTGSDITVDDVSEDDTVLTLKQKISKVQNMPIDHQRLIFNGKMLKNGKKLSEYKIKDNAVIHLVLRLRGGYTY</sequence>
<dbReference type="PANTHER" id="PTHR46555">
    <property type="entry name" value="UBIQUITIN-LIKE PROTEIN 4A"/>
    <property type="match status" value="1"/>
</dbReference>
<dbReference type="Gene3D" id="3.10.20.90">
    <property type="entry name" value="Phosphatidylinositol 3-kinase Catalytic Subunit, Chain A, domain 1"/>
    <property type="match status" value="1"/>
</dbReference>
<feature type="domain" description="Ubiquitin-like" evidence="4">
    <location>
        <begin position="107"/>
        <end position="183"/>
    </location>
</feature>
<dbReference type="SUPFAM" id="SSF54236">
    <property type="entry name" value="Ubiquitin-like"/>
    <property type="match status" value="2"/>
</dbReference>
<keyword evidence="6" id="KW-1185">Reference proteome</keyword>
<keyword evidence="3" id="KW-0812">Transmembrane</keyword>
<dbReference type="KEGG" id="bmic:BMR1_01G02580"/>
<dbReference type="InterPro" id="IPR047154">
    <property type="entry name" value="UBL4A-like"/>
</dbReference>
<dbReference type="PANTHER" id="PTHR46555:SF1">
    <property type="entry name" value="UBIQUITIN-LIKE PROTEIN 4A"/>
    <property type="match status" value="1"/>
</dbReference>
<comment type="subcellular location">
    <subcellularLocation>
        <location evidence="1">Cytoplasm</location>
        <location evidence="1">Cytosol</location>
    </subcellularLocation>
</comment>
<feature type="transmembrane region" description="Helical" evidence="3">
    <location>
        <begin position="12"/>
        <end position="34"/>
    </location>
</feature>
<dbReference type="GO" id="GO:0071816">
    <property type="term" value="P:tail-anchored membrane protein insertion into ER membrane"/>
    <property type="evidence" value="ECO:0007669"/>
    <property type="project" value="TreeGrafter"/>
</dbReference>
<keyword evidence="3" id="KW-1133">Transmembrane helix</keyword>
<dbReference type="RefSeq" id="XP_021337493.1">
    <property type="nucleotide sequence ID" value="XM_021482904.1"/>
</dbReference>
<evidence type="ECO:0000256" key="3">
    <source>
        <dbReference type="SAM" id="Phobius"/>
    </source>
</evidence>
<dbReference type="EMBL" id="FO082871">
    <property type="protein sequence ID" value="SIO73392.1"/>
    <property type="molecule type" value="Genomic_DNA"/>
</dbReference>
<accession>A0A1N6LWZ7</accession>
<dbReference type="Pfam" id="PF00240">
    <property type="entry name" value="ubiquitin"/>
    <property type="match status" value="1"/>
</dbReference>
<dbReference type="InterPro" id="IPR019956">
    <property type="entry name" value="Ubiquitin_dom"/>
</dbReference>
<dbReference type="AlphaFoldDB" id="A0A1N6LWZ7"/>
<dbReference type="PRINTS" id="PR00348">
    <property type="entry name" value="UBIQUITIN"/>
</dbReference>
<evidence type="ECO:0000256" key="1">
    <source>
        <dbReference type="ARBA" id="ARBA00004514"/>
    </source>
</evidence>
<dbReference type="GO" id="GO:0006620">
    <property type="term" value="P:post-translational protein targeting to endoplasmic reticulum membrane"/>
    <property type="evidence" value="ECO:0007669"/>
    <property type="project" value="InterPro"/>
</dbReference>
<keyword evidence="2" id="KW-0963">Cytoplasm</keyword>
<reference evidence="5 6" key="3">
    <citation type="journal article" date="2016" name="Sci. Rep.">
        <title>Genome-wide diversity and gene expression profiling of Babesia microti isolates identify polymorphic genes that mediate host-pathogen interactions.</title>
        <authorList>
            <person name="Silva J.C."/>
            <person name="Cornillot E."/>
            <person name="McCracken C."/>
            <person name="Usmani-Brown S."/>
            <person name="Dwivedi A."/>
            <person name="Ifeonu O.O."/>
            <person name="Crabtree J."/>
            <person name="Gotia H.T."/>
            <person name="Virji A.Z."/>
            <person name="Reynes C."/>
            <person name="Colinge J."/>
            <person name="Kumar V."/>
            <person name="Lawres L."/>
            <person name="Pazzi J.E."/>
            <person name="Pablo J.V."/>
            <person name="Hung C."/>
            <person name="Brancato J."/>
            <person name="Kumari P."/>
            <person name="Orvis J."/>
            <person name="Tretina K."/>
            <person name="Chibucos M."/>
            <person name="Ott S."/>
            <person name="Sadzewicz L."/>
            <person name="Sengamalay N."/>
            <person name="Shetty A.C."/>
            <person name="Su Q."/>
            <person name="Tallon L."/>
            <person name="Fraser C.M."/>
            <person name="Frutos R."/>
            <person name="Molina D.M."/>
            <person name="Krause P.J."/>
            <person name="Ben Mamoun C."/>
        </authorList>
    </citation>
    <scope>NUCLEOTIDE SEQUENCE [LARGE SCALE GENOMIC DNA]</scope>
    <source>
        <strain evidence="5 6">RI</strain>
    </source>
</reference>
<reference evidence="5 6" key="2">
    <citation type="journal article" date="2013" name="PLoS ONE">
        <title>Whole genome mapping and re-organization of the nuclear and mitochondrial genomes of Babesia microti isolates.</title>
        <authorList>
            <person name="Cornillot E."/>
            <person name="Dassouli A."/>
            <person name="Garg A."/>
            <person name="Pachikara N."/>
            <person name="Randazzo S."/>
            <person name="Depoix D."/>
            <person name="Carcy B."/>
            <person name="Delbecq S."/>
            <person name="Frutos R."/>
            <person name="Silva J.C."/>
            <person name="Sutton R."/>
            <person name="Krause P.J."/>
            <person name="Mamoun C.B."/>
        </authorList>
    </citation>
    <scope>NUCLEOTIDE SEQUENCE [LARGE SCALE GENOMIC DNA]</scope>
    <source>
        <strain evidence="5 6">RI</strain>
    </source>
</reference>
<evidence type="ECO:0000313" key="5">
    <source>
        <dbReference type="EMBL" id="SIO73392.1"/>
    </source>
</evidence>
<protein>
    <submittedName>
        <fullName evidence="5">Polyubiquitin-B</fullName>
    </submittedName>
</protein>
<name>A0A1N6LWZ7_BABMR</name>
<reference evidence="5 6" key="1">
    <citation type="journal article" date="2012" name="Nucleic Acids Res.">
        <title>Sequencing of the smallest Apicomplexan genome from the human pathogen Babesia microti.</title>
        <authorList>
            <person name="Cornillot E."/>
            <person name="Hadj-Kaddour K."/>
            <person name="Dassouli A."/>
            <person name="Noel B."/>
            <person name="Ranwez V."/>
            <person name="Vacherie B."/>
            <person name="Augagneur Y."/>
            <person name="Bres V."/>
            <person name="Duclos A."/>
            <person name="Randazzo S."/>
            <person name="Carcy B."/>
            <person name="Debierre-Grockiego F."/>
            <person name="Delbecq S."/>
            <person name="Moubri-Menage K."/>
            <person name="Shams-Eldin H."/>
            <person name="Usmani-Brown S."/>
            <person name="Bringaud F."/>
            <person name="Wincker P."/>
            <person name="Vivares C.P."/>
            <person name="Schwarz R.T."/>
            <person name="Schetters T.P."/>
            <person name="Krause P.J."/>
            <person name="Gorenflot A."/>
            <person name="Berry V."/>
            <person name="Barbe V."/>
            <person name="Ben Mamoun C."/>
        </authorList>
    </citation>
    <scope>NUCLEOTIDE SEQUENCE [LARGE SCALE GENOMIC DNA]</scope>
    <source>
        <strain evidence="5 6">RI</strain>
    </source>
</reference>
<dbReference type="GO" id="GO:0051087">
    <property type="term" value="F:protein-folding chaperone binding"/>
    <property type="evidence" value="ECO:0007669"/>
    <property type="project" value="TreeGrafter"/>
</dbReference>
<dbReference type="FunFam" id="3.10.20.90:FF:000205">
    <property type="entry name" value="2'-5'-oligoadenylate synthase-like protein 2"/>
    <property type="match status" value="1"/>
</dbReference>
<dbReference type="PROSITE" id="PS50053">
    <property type="entry name" value="UBIQUITIN_2"/>
    <property type="match status" value="1"/>
</dbReference>
<evidence type="ECO:0000256" key="2">
    <source>
        <dbReference type="ARBA" id="ARBA00022490"/>
    </source>
</evidence>